<dbReference type="SUPFAM" id="SSF54495">
    <property type="entry name" value="UBC-like"/>
    <property type="match status" value="1"/>
</dbReference>
<dbReference type="PANTHER" id="PTHR12292">
    <property type="entry name" value="RWD DOMAIN-CONTAINING PROTEIN"/>
    <property type="match status" value="1"/>
</dbReference>
<evidence type="ECO:0000256" key="1">
    <source>
        <dbReference type="SAM" id="MobiDB-lite"/>
    </source>
</evidence>
<proteinExistence type="predicted"/>
<dbReference type="OMA" id="GEAKWCN"/>
<name>A0A1D3JLD8_PLAMA</name>
<evidence type="ECO:0000313" key="3">
    <source>
        <dbReference type="EMBL" id="SBT87366.1"/>
    </source>
</evidence>
<protein>
    <submittedName>
        <fullName evidence="3">RWD domain-containing protein, putative</fullName>
    </submittedName>
</protein>
<gene>
    <name evidence="3" type="primary">PmUG01_05022900</name>
    <name evidence="3" type="ORF">PMUG01_05022900</name>
</gene>
<dbReference type="Gene3D" id="3.10.110.10">
    <property type="entry name" value="Ubiquitin Conjugating Enzyme"/>
    <property type="match status" value="1"/>
</dbReference>
<dbReference type="VEuPathDB" id="PlasmoDB:PmUG01_05022900"/>
<evidence type="ECO:0000259" key="2">
    <source>
        <dbReference type="PROSITE" id="PS50908"/>
    </source>
</evidence>
<evidence type="ECO:0000313" key="4">
    <source>
        <dbReference type="Proteomes" id="UP000219813"/>
    </source>
</evidence>
<keyword evidence="4" id="KW-1185">Reference proteome</keyword>
<dbReference type="Pfam" id="PF05773">
    <property type="entry name" value="RWD"/>
    <property type="match status" value="1"/>
</dbReference>
<dbReference type="Proteomes" id="UP000219813">
    <property type="component" value="Chromosome 5"/>
</dbReference>
<dbReference type="KEGG" id="pmal:PMUG01_05022900"/>
<sequence length="232" mass="27939">MDYKSEQLSEKESLSLLYECTNEYICVNDNSFKIFIKNKIKKISFYILFEYTEKYPEEPPLYKIVDSKNLTTTLRENVKLRIHETIENNLGYSMIYNIVENVRAYLSEEVDEKSMYDEMIERKNEPTEHDINENSDDGEKGSDKYEQVLELKELCEERYRVTEEEFDAWRKEFYKDIFLEIKNVNNSENPTGRELFEREKMNLLDADYEESDAKWCNEELFCDIDLDFEKCS</sequence>
<dbReference type="PROSITE" id="PS50908">
    <property type="entry name" value="RWD"/>
    <property type="match status" value="1"/>
</dbReference>
<dbReference type="AlphaFoldDB" id="A0A1D3JLD8"/>
<dbReference type="InterPro" id="IPR016135">
    <property type="entry name" value="UBQ-conjugating_enzyme/RWD"/>
</dbReference>
<dbReference type="InterPro" id="IPR040213">
    <property type="entry name" value="GIR2-like"/>
</dbReference>
<feature type="domain" description="RWD" evidence="2">
    <location>
        <begin position="9"/>
        <end position="109"/>
    </location>
</feature>
<dbReference type="GeneID" id="39867271"/>
<dbReference type="InterPro" id="IPR006575">
    <property type="entry name" value="RWD_dom"/>
</dbReference>
<feature type="region of interest" description="Disordered" evidence="1">
    <location>
        <begin position="122"/>
        <end position="143"/>
    </location>
</feature>
<dbReference type="SMART" id="SM00591">
    <property type="entry name" value="RWD"/>
    <property type="match status" value="1"/>
</dbReference>
<dbReference type="RefSeq" id="XP_028860375.1">
    <property type="nucleotide sequence ID" value="XM_029003428.1"/>
</dbReference>
<dbReference type="EMBL" id="LT594626">
    <property type="protein sequence ID" value="SBT87366.1"/>
    <property type="molecule type" value="Genomic_DNA"/>
</dbReference>
<accession>A0A1D3JLD8</accession>
<dbReference type="OrthoDB" id="277175at2759"/>
<reference evidence="3 4" key="1">
    <citation type="submission" date="2016-06" db="EMBL/GenBank/DDBJ databases">
        <authorList>
            <consortium name="Pathogen Informatics"/>
        </authorList>
    </citation>
    <scope>NUCLEOTIDE SEQUENCE [LARGE SCALE GENOMIC DNA]</scope>
</reference>
<organism evidence="3 4">
    <name type="scientific">Plasmodium malariae</name>
    <dbReference type="NCBI Taxonomy" id="5858"/>
    <lineage>
        <taxon>Eukaryota</taxon>
        <taxon>Sar</taxon>
        <taxon>Alveolata</taxon>
        <taxon>Apicomplexa</taxon>
        <taxon>Aconoidasida</taxon>
        <taxon>Haemosporida</taxon>
        <taxon>Plasmodiidae</taxon>
        <taxon>Plasmodium</taxon>
        <taxon>Plasmodium (Plasmodium)</taxon>
    </lineage>
</organism>